<evidence type="ECO:0000313" key="3">
    <source>
        <dbReference type="Proteomes" id="UP000075883"/>
    </source>
</evidence>
<organism evidence="2 3">
    <name type="scientific">Anopheles culicifacies</name>
    <dbReference type="NCBI Taxonomy" id="139723"/>
    <lineage>
        <taxon>Eukaryota</taxon>
        <taxon>Metazoa</taxon>
        <taxon>Ecdysozoa</taxon>
        <taxon>Arthropoda</taxon>
        <taxon>Hexapoda</taxon>
        <taxon>Insecta</taxon>
        <taxon>Pterygota</taxon>
        <taxon>Neoptera</taxon>
        <taxon>Endopterygota</taxon>
        <taxon>Diptera</taxon>
        <taxon>Nematocera</taxon>
        <taxon>Culicoidea</taxon>
        <taxon>Culicidae</taxon>
        <taxon>Anophelinae</taxon>
        <taxon>Anopheles</taxon>
        <taxon>culicifacies species complex</taxon>
    </lineage>
</organism>
<dbReference type="VEuPathDB" id="VectorBase:ACUA023937"/>
<keyword evidence="1" id="KW-0472">Membrane</keyword>
<keyword evidence="3" id="KW-1185">Reference proteome</keyword>
<keyword evidence="1" id="KW-1133">Transmembrane helix</keyword>
<evidence type="ECO:0000313" key="2">
    <source>
        <dbReference type="EnsemblMetazoa" id="ACUA023937-PA"/>
    </source>
</evidence>
<keyword evidence="1" id="KW-0812">Transmembrane</keyword>
<name>A0A182MQM1_9DIPT</name>
<accession>A0A182MQM1</accession>
<proteinExistence type="predicted"/>
<dbReference type="Proteomes" id="UP000075883">
    <property type="component" value="Unassembled WGS sequence"/>
</dbReference>
<dbReference type="AlphaFoldDB" id="A0A182MQM1"/>
<evidence type="ECO:0000256" key="1">
    <source>
        <dbReference type="SAM" id="Phobius"/>
    </source>
</evidence>
<protein>
    <submittedName>
        <fullName evidence="2">Uncharacterized protein</fullName>
    </submittedName>
</protein>
<dbReference type="EnsemblMetazoa" id="ACUA023937-RA">
    <property type="protein sequence ID" value="ACUA023937-PA"/>
    <property type="gene ID" value="ACUA023937"/>
</dbReference>
<reference evidence="2" key="2">
    <citation type="submission" date="2020-05" db="UniProtKB">
        <authorList>
            <consortium name="EnsemblMetazoa"/>
        </authorList>
    </citation>
    <scope>IDENTIFICATION</scope>
    <source>
        <strain evidence="2">A-37</strain>
    </source>
</reference>
<feature type="transmembrane region" description="Helical" evidence="1">
    <location>
        <begin position="33"/>
        <end position="55"/>
    </location>
</feature>
<reference evidence="3" key="1">
    <citation type="submission" date="2013-09" db="EMBL/GenBank/DDBJ databases">
        <title>The Genome Sequence of Anopheles culicifacies species A.</title>
        <authorList>
            <consortium name="The Broad Institute Genomics Platform"/>
            <person name="Neafsey D.E."/>
            <person name="Besansky N."/>
            <person name="Howell P."/>
            <person name="Walton C."/>
            <person name="Young S.K."/>
            <person name="Zeng Q."/>
            <person name="Gargeya S."/>
            <person name="Fitzgerald M."/>
            <person name="Haas B."/>
            <person name="Abouelleil A."/>
            <person name="Allen A.W."/>
            <person name="Alvarado L."/>
            <person name="Arachchi H.M."/>
            <person name="Berlin A.M."/>
            <person name="Chapman S.B."/>
            <person name="Gainer-Dewar J."/>
            <person name="Goldberg J."/>
            <person name="Griggs A."/>
            <person name="Gujja S."/>
            <person name="Hansen M."/>
            <person name="Howarth C."/>
            <person name="Imamovic A."/>
            <person name="Ireland A."/>
            <person name="Larimer J."/>
            <person name="McCowan C."/>
            <person name="Murphy C."/>
            <person name="Pearson M."/>
            <person name="Poon T.W."/>
            <person name="Priest M."/>
            <person name="Roberts A."/>
            <person name="Saif S."/>
            <person name="Shea T."/>
            <person name="Sisk P."/>
            <person name="Sykes S."/>
            <person name="Wortman J."/>
            <person name="Nusbaum C."/>
            <person name="Birren B."/>
        </authorList>
    </citation>
    <scope>NUCLEOTIDE SEQUENCE [LARGE SCALE GENOMIC DNA]</scope>
    <source>
        <strain evidence="3">A-37</strain>
    </source>
</reference>
<sequence>MISSRAQSTGRSDFVMIPVLYRLRVVPGPSNPVFLWSSRLAIIGIITIISAVASVTGCTGFPPSHTLETTTLNDCSNTATMMSHEDGHSVLLTRPKVSDETI</sequence>
<dbReference type="EMBL" id="AXCM01014739">
    <property type="status" value="NOT_ANNOTATED_CDS"/>
    <property type="molecule type" value="Genomic_DNA"/>
</dbReference>